<evidence type="ECO:0000313" key="2">
    <source>
        <dbReference type="EMBL" id="GFE25248.1"/>
    </source>
</evidence>
<proteinExistence type="predicted"/>
<reference evidence="2 3" key="1">
    <citation type="submission" date="2019-12" db="EMBL/GenBank/DDBJ databases">
        <title>Whole genome shotgun sequence of Streptomyces libani subsp. libani NBRC 13452.</title>
        <authorList>
            <person name="Ichikawa N."/>
            <person name="Kimura A."/>
            <person name="Kitahashi Y."/>
            <person name="Komaki H."/>
            <person name="Tamura T."/>
        </authorList>
    </citation>
    <scope>NUCLEOTIDE SEQUENCE [LARGE SCALE GENOMIC DNA]</scope>
    <source>
        <strain evidence="2 3">NBRC 13452</strain>
    </source>
</reference>
<organism evidence="2 3">
    <name type="scientific">Streptomyces nigrescens</name>
    <dbReference type="NCBI Taxonomy" id="1920"/>
    <lineage>
        <taxon>Bacteria</taxon>
        <taxon>Bacillati</taxon>
        <taxon>Actinomycetota</taxon>
        <taxon>Actinomycetes</taxon>
        <taxon>Kitasatosporales</taxon>
        <taxon>Streptomycetaceae</taxon>
        <taxon>Streptomyces</taxon>
    </lineage>
</organism>
<feature type="region of interest" description="Disordered" evidence="1">
    <location>
        <begin position="1"/>
        <end position="123"/>
    </location>
</feature>
<dbReference type="EMBL" id="BLIP01000001">
    <property type="protein sequence ID" value="GFE25248.1"/>
    <property type="molecule type" value="Genomic_DNA"/>
</dbReference>
<dbReference type="AlphaFoldDB" id="A0A640TP06"/>
<name>A0A640TP06_STRNI</name>
<accession>A0A640TP06</accession>
<sequence length="123" mass="13252">MCGRKAKQSTHQAPEVRHRTRQPPARRRRNGENANITRVQAPRSAGATARHSQASPASTPRAAEPQRREATTAGKPKTWAESKAQRYVEPCQSSPFTIRPATIAPDIPACAGPPPGCDQPPTA</sequence>
<gene>
    <name evidence="2" type="ORF">Sliba_57010</name>
</gene>
<comment type="caution">
    <text evidence="2">The sequence shown here is derived from an EMBL/GenBank/DDBJ whole genome shotgun (WGS) entry which is preliminary data.</text>
</comment>
<dbReference type="Proteomes" id="UP000429552">
    <property type="component" value="Unassembled WGS sequence"/>
</dbReference>
<feature type="compositionally biased region" description="Basic residues" evidence="1">
    <location>
        <begin position="18"/>
        <end position="29"/>
    </location>
</feature>
<protein>
    <submittedName>
        <fullName evidence="2">Uncharacterized protein</fullName>
    </submittedName>
</protein>
<evidence type="ECO:0000256" key="1">
    <source>
        <dbReference type="SAM" id="MobiDB-lite"/>
    </source>
</evidence>
<evidence type="ECO:0000313" key="3">
    <source>
        <dbReference type="Proteomes" id="UP000429552"/>
    </source>
</evidence>
<feature type="compositionally biased region" description="Pro residues" evidence="1">
    <location>
        <begin position="111"/>
        <end position="123"/>
    </location>
</feature>